<evidence type="ECO:0000256" key="2">
    <source>
        <dbReference type="ARBA" id="ARBA00022475"/>
    </source>
</evidence>
<keyword evidence="5 6" id="KW-0472">Membrane</keyword>
<organism evidence="7 8">
    <name type="scientific">[Mycoplasma] anseris</name>
    <dbReference type="NCBI Taxonomy" id="92400"/>
    <lineage>
        <taxon>Bacteria</taxon>
        <taxon>Bacillati</taxon>
        <taxon>Mycoplasmatota</taxon>
        <taxon>Mycoplasmoidales</taxon>
        <taxon>Metamycoplasmataceae</taxon>
        <taxon>Metamycoplasma</taxon>
    </lineage>
</organism>
<evidence type="ECO:0000256" key="4">
    <source>
        <dbReference type="ARBA" id="ARBA00022989"/>
    </source>
</evidence>
<keyword evidence="8" id="KW-1185">Reference proteome</keyword>
<evidence type="ECO:0000256" key="6">
    <source>
        <dbReference type="SAM" id="Phobius"/>
    </source>
</evidence>
<dbReference type="InterPro" id="IPR017039">
    <property type="entry name" value="Virul_fac_BrkB"/>
</dbReference>
<dbReference type="Proteomes" id="UP000250218">
    <property type="component" value="Chromosome"/>
</dbReference>
<feature type="transmembrane region" description="Helical" evidence="6">
    <location>
        <begin position="296"/>
        <end position="315"/>
    </location>
</feature>
<feature type="transmembrane region" description="Helical" evidence="6">
    <location>
        <begin position="253"/>
        <end position="275"/>
    </location>
</feature>
<keyword evidence="3 6" id="KW-0812">Transmembrane</keyword>
<dbReference type="KEGG" id="mane:DP065_01205"/>
<feature type="transmembrane region" description="Helical" evidence="6">
    <location>
        <begin position="199"/>
        <end position="224"/>
    </location>
</feature>
<feature type="transmembrane region" description="Helical" evidence="6">
    <location>
        <begin position="321"/>
        <end position="344"/>
    </location>
</feature>
<protein>
    <submittedName>
        <fullName evidence="7">YihY/virulence factor BrkB family protein</fullName>
    </submittedName>
</protein>
<proteinExistence type="predicted"/>
<evidence type="ECO:0000256" key="3">
    <source>
        <dbReference type="ARBA" id="ARBA00022692"/>
    </source>
</evidence>
<dbReference type="PANTHER" id="PTHR30213:SF0">
    <property type="entry name" value="UPF0761 MEMBRANE PROTEIN YIHY"/>
    <property type="match status" value="1"/>
</dbReference>
<evidence type="ECO:0000313" key="8">
    <source>
        <dbReference type="Proteomes" id="UP000250218"/>
    </source>
</evidence>
<accession>A0A2Z4NCS4</accession>
<feature type="transmembrane region" description="Helical" evidence="6">
    <location>
        <begin position="48"/>
        <end position="65"/>
    </location>
</feature>
<reference evidence="8" key="1">
    <citation type="submission" date="2018-06" db="EMBL/GenBank/DDBJ databases">
        <title>Complete genome sequences of Mycoplasma anatis, M. anseris and M. cloacale type strains.</title>
        <authorList>
            <person name="Grozner D."/>
            <person name="Forro B."/>
            <person name="Sulyok K.M."/>
            <person name="Marton S."/>
            <person name="Kreizinger Z."/>
            <person name="Banyai K."/>
            <person name="Gyuranecz M."/>
        </authorList>
    </citation>
    <scope>NUCLEOTIDE SEQUENCE [LARGE SCALE GENOMIC DNA]</scope>
    <source>
        <strain evidence="8">ATCC 49234</strain>
    </source>
</reference>
<evidence type="ECO:0000256" key="1">
    <source>
        <dbReference type="ARBA" id="ARBA00004651"/>
    </source>
</evidence>
<sequence length="385" mass="44490">MMGFRKKKDKLKTGWQARVIRNNEPKKENIKNDQVIANKRRSNIFEKIFKWIIYGILFLAIPRYLKSSKVKGKEIVDDAYQKINSNEFAFIPAGYAMYLFLSFIPIACLFVAIIGPISEHYDIVLRYVILGRIIPGVQTTLPNMATIWKGAGGIIAFILFAVSIIWLASKGYAKFAYSIDALYEHKTPRRMWMYRLKGVVISIILTFGLTLMLLGFTAFMTFLIESSEFGVFPSEITSDFTIKNLELKTEFWLIYYFTIILLLPFFTYIGFLIFFKWAPSFKLKLNHAHPGAMISAIPTSIFILIFGSLASIIPYNKYGPIASFMYIILLMSVMSYFIYTGLIVNASFHKIFINQPTIAKTWFFKNKTKNSFYKKYNTENYSSED</sequence>
<dbReference type="PANTHER" id="PTHR30213">
    <property type="entry name" value="INNER MEMBRANE PROTEIN YHJD"/>
    <property type="match status" value="1"/>
</dbReference>
<feature type="transmembrane region" description="Helical" evidence="6">
    <location>
        <begin position="147"/>
        <end position="168"/>
    </location>
</feature>
<dbReference type="AlphaFoldDB" id="A0A2Z4NCS4"/>
<evidence type="ECO:0000313" key="7">
    <source>
        <dbReference type="EMBL" id="AWX69371.1"/>
    </source>
</evidence>
<keyword evidence="4 6" id="KW-1133">Transmembrane helix</keyword>
<gene>
    <name evidence="7" type="ORF">DP065_01205</name>
</gene>
<feature type="transmembrane region" description="Helical" evidence="6">
    <location>
        <begin position="124"/>
        <end position="141"/>
    </location>
</feature>
<dbReference type="EMBL" id="CP030140">
    <property type="protein sequence ID" value="AWX69371.1"/>
    <property type="molecule type" value="Genomic_DNA"/>
</dbReference>
<evidence type="ECO:0000256" key="5">
    <source>
        <dbReference type="ARBA" id="ARBA00023136"/>
    </source>
</evidence>
<feature type="transmembrane region" description="Helical" evidence="6">
    <location>
        <begin position="95"/>
        <end position="117"/>
    </location>
</feature>
<keyword evidence="2" id="KW-1003">Cell membrane</keyword>
<comment type="subcellular location">
    <subcellularLocation>
        <location evidence="1">Cell membrane</location>
        <topology evidence="1">Multi-pass membrane protein</topology>
    </subcellularLocation>
</comment>
<dbReference type="Pfam" id="PF03631">
    <property type="entry name" value="Virul_fac_BrkB"/>
    <property type="match status" value="1"/>
</dbReference>
<dbReference type="GO" id="GO:0005886">
    <property type="term" value="C:plasma membrane"/>
    <property type="evidence" value="ECO:0007669"/>
    <property type="project" value="UniProtKB-SubCell"/>
</dbReference>
<name>A0A2Z4NCS4_9BACT</name>